<evidence type="ECO:0000313" key="2">
    <source>
        <dbReference type="Proteomes" id="UP000247459"/>
    </source>
</evidence>
<proteinExistence type="predicted"/>
<protein>
    <submittedName>
        <fullName evidence="1">Uncharacterized protein</fullName>
    </submittedName>
</protein>
<name>A0A2W0CFI4_9BACL</name>
<dbReference type="EMBL" id="PRLG01000003">
    <property type="protein sequence ID" value="PYY31027.1"/>
    <property type="molecule type" value="Genomic_DNA"/>
</dbReference>
<reference evidence="1 2" key="1">
    <citation type="submission" date="2018-01" db="EMBL/GenBank/DDBJ databases">
        <title>Genome sequence of the PGP bacterium Paenibacillus illinoisensis E3.</title>
        <authorList>
            <person name="Rolli E."/>
            <person name="Marasco R."/>
            <person name="Bessem C."/>
            <person name="Michoud G."/>
            <person name="Gaiarsa S."/>
            <person name="Borin S."/>
            <person name="Daffonchio D."/>
        </authorList>
    </citation>
    <scope>NUCLEOTIDE SEQUENCE [LARGE SCALE GENOMIC DNA]</scope>
    <source>
        <strain evidence="1 2">E3</strain>
    </source>
</reference>
<dbReference type="Proteomes" id="UP000247459">
    <property type="component" value="Unassembled WGS sequence"/>
</dbReference>
<comment type="caution">
    <text evidence="1">The sequence shown here is derived from an EMBL/GenBank/DDBJ whole genome shotgun (WGS) entry which is preliminary data.</text>
</comment>
<organism evidence="1 2">
    <name type="scientific">Paenibacillus illinoisensis</name>
    <dbReference type="NCBI Taxonomy" id="59845"/>
    <lineage>
        <taxon>Bacteria</taxon>
        <taxon>Bacillati</taxon>
        <taxon>Bacillota</taxon>
        <taxon>Bacilli</taxon>
        <taxon>Bacillales</taxon>
        <taxon>Paenibacillaceae</taxon>
        <taxon>Paenibacillus</taxon>
    </lineage>
</organism>
<sequence length="89" mass="10532">MSALIFTKLKYRLNIKVMKQTIAIDHCLFYRPQKMIYFTPEKQIDPHKVATHHKIQNGIKQLKHYLVYIIKIMSHSILQVPIALQFLGI</sequence>
<dbReference type="AlphaFoldDB" id="A0A2W0CFI4"/>
<evidence type="ECO:0000313" key="1">
    <source>
        <dbReference type="EMBL" id="PYY31027.1"/>
    </source>
</evidence>
<gene>
    <name evidence="1" type="ORF">PIL02S_00574</name>
</gene>
<dbReference type="RefSeq" id="WP_110756234.1">
    <property type="nucleotide sequence ID" value="NZ_PRLG01000003.1"/>
</dbReference>
<accession>A0A2W0CFI4</accession>